<dbReference type="InterPro" id="IPR013148">
    <property type="entry name" value="Glyco_hydro_32_N"/>
</dbReference>
<feature type="domain" description="Glycosyl hydrolase family 32 C-terminal" evidence="7">
    <location>
        <begin position="383"/>
        <end position="533"/>
    </location>
</feature>
<dbReference type="SUPFAM" id="SSF49899">
    <property type="entry name" value="Concanavalin A-like lectins/glucanases"/>
    <property type="match status" value="1"/>
</dbReference>
<accession>A0ABW4DFV5</accession>
<evidence type="ECO:0000259" key="7">
    <source>
        <dbReference type="Pfam" id="PF08244"/>
    </source>
</evidence>
<dbReference type="Gene3D" id="2.115.10.20">
    <property type="entry name" value="Glycosyl hydrolase domain, family 43"/>
    <property type="match status" value="1"/>
</dbReference>
<comment type="similarity">
    <text evidence="1 4">Belongs to the glycosyl hydrolase 32 family.</text>
</comment>
<feature type="transmembrane region" description="Helical" evidence="5">
    <location>
        <begin position="21"/>
        <end position="38"/>
    </location>
</feature>
<keyword evidence="3 4" id="KW-0326">Glycosidase</keyword>
<keyword evidence="5" id="KW-1133">Transmembrane helix</keyword>
<organism evidence="8 9">
    <name type="scientific">Paenibacillus farraposensis</name>
    <dbReference type="NCBI Taxonomy" id="2807095"/>
    <lineage>
        <taxon>Bacteria</taxon>
        <taxon>Bacillati</taxon>
        <taxon>Bacillota</taxon>
        <taxon>Bacilli</taxon>
        <taxon>Bacillales</taxon>
        <taxon>Paenibacillaceae</taxon>
        <taxon>Paenibacillus</taxon>
    </lineage>
</organism>
<keyword evidence="2 4" id="KW-0378">Hydrolase</keyword>
<gene>
    <name evidence="8" type="ORF">ACFQ5D_14895</name>
</gene>
<dbReference type="GO" id="GO:0016787">
    <property type="term" value="F:hydrolase activity"/>
    <property type="evidence" value="ECO:0007669"/>
    <property type="project" value="UniProtKB-KW"/>
</dbReference>
<reference evidence="9" key="1">
    <citation type="journal article" date="2019" name="Int. J. Syst. Evol. Microbiol.">
        <title>The Global Catalogue of Microorganisms (GCM) 10K type strain sequencing project: providing services to taxonomists for standard genome sequencing and annotation.</title>
        <authorList>
            <consortium name="The Broad Institute Genomics Platform"/>
            <consortium name="The Broad Institute Genome Sequencing Center for Infectious Disease"/>
            <person name="Wu L."/>
            <person name="Ma J."/>
        </authorList>
    </citation>
    <scope>NUCLEOTIDE SEQUENCE [LARGE SCALE GENOMIC DNA]</scope>
    <source>
        <strain evidence="9">CCM 9147</strain>
    </source>
</reference>
<evidence type="ECO:0000259" key="6">
    <source>
        <dbReference type="Pfam" id="PF00251"/>
    </source>
</evidence>
<dbReference type="InterPro" id="IPR001362">
    <property type="entry name" value="Glyco_hydro_32"/>
</dbReference>
<dbReference type="SMART" id="SM00640">
    <property type="entry name" value="Glyco_32"/>
    <property type="match status" value="1"/>
</dbReference>
<dbReference type="InterPro" id="IPR013189">
    <property type="entry name" value="Glyco_hydro_32_C"/>
</dbReference>
<keyword evidence="5" id="KW-0472">Membrane</keyword>
<dbReference type="InterPro" id="IPR023296">
    <property type="entry name" value="Glyco_hydro_beta-prop_sf"/>
</dbReference>
<dbReference type="Pfam" id="PF08244">
    <property type="entry name" value="Glyco_hydro_32C"/>
    <property type="match status" value="1"/>
</dbReference>
<dbReference type="RefSeq" id="WP_322098703.1">
    <property type="nucleotide sequence ID" value="NZ_JAFFQR010000029.1"/>
</dbReference>
<dbReference type="EMBL" id="JBHTNZ010000020">
    <property type="protein sequence ID" value="MFD1462663.1"/>
    <property type="molecule type" value="Genomic_DNA"/>
</dbReference>
<evidence type="ECO:0000313" key="8">
    <source>
        <dbReference type="EMBL" id="MFD1462663.1"/>
    </source>
</evidence>
<dbReference type="Pfam" id="PF00251">
    <property type="entry name" value="Glyco_hydro_32N"/>
    <property type="match status" value="1"/>
</dbReference>
<evidence type="ECO:0000256" key="4">
    <source>
        <dbReference type="RuleBase" id="RU362110"/>
    </source>
</evidence>
<keyword evidence="5" id="KW-0812">Transmembrane</keyword>
<proteinExistence type="inferred from homology"/>
<dbReference type="SUPFAM" id="SSF75005">
    <property type="entry name" value="Arabinanase/levansucrase/invertase"/>
    <property type="match status" value="1"/>
</dbReference>
<comment type="caution">
    <text evidence="8">The sequence shown here is derived from an EMBL/GenBank/DDBJ whole genome shotgun (WGS) entry which is preliminary data.</text>
</comment>
<name>A0ABW4DFV5_9BACL</name>
<evidence type="ECO:0000256" key="2">
    <source>
        <dbReference type="ARBA" id="ARBA00022801"/>
    </source>
</evidence>
<dbReference type="PANTHER" id="PTHR42800">
    <property type="entry name" value="EXOINULINASE INUD (AFU_ORTHOLOGUE AFUA_5G00480)"/>
    <property type="match status" value="1"/>
</dbReference>
<dbReference type="PANTHER" id="PTHR42800:SF1">
    <property type="entry name" value="EXOINULINASE INUD (AFU_ORTHOLOGUE AFUA_5G00480)"/>
    <property type="match status" value="1"/>
</dbReference>
<sequence>MKGKEDRHHEKIAPKSNWIRSVVVIAGLTIFIALGWSMCQRAASQTPIPPITSKTQETQSKHITPTYRAVYHFTVPDKWKNDPQRPIYMDGKYHYYYLYNRDYPEKNGTEWRHATSTDLVHWKDEGVSIPKYTNPNGDPWSGSVVIDDNNSAGFGKGALVAVVTQPSAHEGKQEQFLWYSVDKGMTFTSYSNAPVMPNPGIRDFRDPKIIWDLRRKKWIMVMTEGTKIGFYESDNLKEWRYMSGFSTENIGIVECPDLYRMRAEDGAYKWILGASANGKSTGKPNTYAYWTGDFDGNHFSPDDPKPEWLDYGFDWYGAVTFEDGKGSNQYSYRYALAWMNNWDYANNTPTLKEGFNGMDSVVREIRLKHEDGSGYRLVSQPIEALKQSSTSRESLDQIEVNGTYTLPIKADAYQLETVISWSALKNVGLRLRESEDGKRHVDAGVSLEGHYSYVNRAYTGQPDQSGTYVESKAPFDVNRKNVHLTVLVDKTSIEVFVDAGAVVHSNLIFPRMDDQGITLYTNGGTANFENIVIRKFR</sequence>
<evidence type="ECO:0000256" key="5">
    <source>
        <dbReference type="SAM" id="Phobius"/>
    </source>
</evidence>
<dbReference type="InterPro" id="IPR013320">
    <property type="entry name" value="ConA-like_dom_sf"/>
</dbReference>
<evidence type="ECO:0000256" key="1">
    <source>
        <dbReference type="ARBA" id="ARBA00009902"/>
    </source>
</evidence>
<dbReference type="CDD" id="cd18622">
    <property type="entry name" value="GH32_Inu-like"/>
    <property type="match status" value="1"/>
</dbReference>
<evidence type="ECO:0000313" key="9">
    <source>
        <dbReference type="Proteomes" id="UP001597340"/>
    </source>
</evidence>
<protein>
    <submittedName>
        <fullName evidence="8">Glycoside hydrolase family 32 protein</fullName>
    </submittedName>
</protein>
<dbReference type="Gene3D" id="2.60.120.560">
    <property type="entry name" value="Exo-inulinase, domain 1"/>
    <property type="match status" value="1"/>
</dbReference>
<feature type="domain" description="Glycosyl hydrolase family 32 N-terminal" evidence="6">
    <location>
        <begin position="72"/>
        <end position="381"/>
    </location>
</feature>
<dbReference type="Proteomes" id="UP001597340">
    <property type="component" value="Unassembled WGS sequence"/>
</dbReference>
<evidence type="ECO:0000256" key="3">
    <source>
        <dbReference type="ARBA" id="ARBA00023295"/>
    </source>
</evidence>
<keyword evidence="9" id="KW-1185">Reference proteome</keyword>